<dbReference type="Pfam" id="PF05598">
    <property type="entry name" value="DUF772"/>
    <property type="match status" value="1"/>
</dbReference>
<name>A0A2M7MHK4_9BACT</name>
<organism evidence="2 3">
    <name type="scientific">Candidatus Kuenenbacteria bacterium CG_4_10_14_3_um_filter_39_14</name>
    <dbReference type="NCBI Taxonomy" id="1974614"/>
    <lineage>
        <taxon>Bacteria</taxon>
        <taxon>Candidatus Kueneniibacteriota</taxon>
    </lineage>
</organism>
<proteinExistence type="predicted"/>
<evidence type="ECO:0000259" key="1">
    <source>
        <dbReference type="Pfam" id="PF05598"/>
    </source>
</evidence>
<dbReference type="EMBL" id="PFJV01000024">
    <property type="protein sequence ID" value="PIX92579.1"/>
    <property type="molecule type" value="Genomic_DNA"/>
</dbReference>
<dbReference type="PANTHER" id="PTHR35604">
    <property type="entry name" value="TRANSPOSASE INSH FOR INSERTION SEQUENCE ELEMENT IS5A-RELATED"/>
    <property type="match status" value="1"/>
</dbReference>
<comment type="caution">
    <text evidence="2">The sequence shown here is derived from an EMBL/GenBank/DDBJ whole genome shotgun (WGS) entry which is preliminary data.</text>
</comment>
<feature type="non-terminal residue" evidence="2">
    <location>
        <position position="112"/>
    </location>
</feature>
<gene>
    <name evidence="2" type="ORF">COZ26_01035</name>
</gene>
<reference evidence="3" key="1">
    <citation type="submission" date="2017-09" db="EMBL/GenBank/DDBJ databases">
        <title>Depth-based differentiation of microbial function through sediment-hosted aquifers and enrichment of novel symbionts in the deep terrestrial subsurface.</title>
        <authorList>
            <person name="Probst A.J."/>
            <person name="Ladd B."/>
            <person name="Jarett J.K."/>
            <person name="Geller-Mcgrath D.E."/>
            <person name="Sieber C.M.K."/>
            <person name="Emerson J.B."/>
            <person name="Anantharaman K."/>
            <person name="Thomas B.C."/>
            <person name="Malmstrom R."/>
            <person name="Stieglmeier M."/>
            <person name="Klingl A."/>
            <person name="Woyke T."/>
            <person name="Ryan C.M."/>
            <person name="Banfield J.F."/>
        </authorList>
    </citation>
    <scope>NUCLEOTIDE SEQUENCE [LARGE SCALE GENOMIC DNA]</scope>
</reference>
<protein>
    <recommendedName>
        <fullName evidence="1">Transposase InsH N-terminal domain-containing protein</fullName>
    </recommendedName>
</protein>
<dbReference type="AlphaFoldDB" id="A0A2M7MHK4"/>
<dbReference type="Proteomes" id="UP000230658">
    <property type="component" value="Unassembled WGS sequence"/>
</dbReference>
<evidence type="ECO:0000313" key="3">
    <source>
        <dbReference type="Proteomes" id="UP000230658"/>
    </source>
</evidence>
<dbReference type="InterPro" id="IPR008490">
    <property type="entry name" value="Transposase_InsH_N"/>
</dbReference>
<accession>A0A2M7MHK4</accession>
<dbReference type="PANTHER" id="PTHR35604:SF2">
    <property type="entry name" value="TRANSPOSASE INSH FOR INSERTION SEQUENCE ELEMENT IS5A-RELATED"/>
    <property type="match status" value="1"/>
</dbReference>
<feature type="domain" description="Transposase InsH N-terminal" evidence="1">
    <location>
        <begin position="25"/>
        <end position="111"/>
    </location>
</feature>
<sequence length="112" mass="13055">MFKTQSQFTNSMFGAYAYDPIINRNQDHILVKMNKLLDWSFVEQEVAECYSAKGQKAIHPLRMFKLLVVQSLCNLSDRDTMSHTDCNIIFRYFVGLGLTEDVPHWTELGKFK</sequence>
<evidence type="ECO:0000313" key="2">
    <source>
        <dbReference type="EMBL" id="PIX92579.1"/>
    </source>
</evidence>